<dbReference type="Gene3D" id="2.120.10.30">
    <property type="entry name" value="TolB, C-terminal domain"/>
    <property type="match status" value="1"/>
</dbReference>
<accession>A0A0D9XFB6</accession>
<dbReference type="HOGENOM" id="CLU_2349835_0_0_1"/>
<keyword evidence="2" id="KW-1185">Reference proteome</keyword>
<dbReference type="AlphaFoldDB" id="A0A0D9XFB6"/>
<dbReference type="InterPro" id="IPR011042">
    <property type="entry name" value="6-blade_b-propeller_TolB-like"/>
</dbReference>
<reference evidence="2" key="2">
    <citation type="submission" date="2013-12" db="EMBL/GenBank/DDBJ databases">
        <authorList>
            <person name="Yu Y."/>
            <person name="Lee S."/>
            <person name="de Baynast K."/>
            <person name="Wissotski M."/>
            <person name="Liu L."/>
            <person name="Talag J."/>
            <person name="Goicoechea J."/>
            <person name="Angelova A."/>
            <person name="Jetty R."/>
            <person name="Kudrna D."/>
            <person name="Golser W."/>
            <person name="Rivera L."/>
            <person name="Zhang J."/>
            <person name="Wing R."/>
        </authorList>
    </citation>
    <scope>NUCLEOTIDE SEQUENCE</scope>
</reference>
<name>A0A0D9XFB6_9ORYZ</name>
<evidence type="ECO:0000313" key="1">
    <source>
        <dbReference type="EnsemblPlants" id="LPERR09G11610.1"/>
    </source>
</evidence>
<proteinExistence type="predicted"/>
<dbReference type="STRING" id="77586.A0A0D9XFB6"/>
<dbReference type="Proteomes" id="UP000032180">
    <property type="component" value="Chromosome 9"/>
</dbReference>
<protein>
    <submittedName>
        <fullName evidence="1">Uncharacterized protein</fullName>
    </submittedName>
</protein>
<dbReference type="EnsemblPlants" id="LPERR09G11610.1">
    <property type="protein sequence ID" value="LPERR09G11610.1"/>
    <property type="gene ID" value="LPERR09G11610"/>
</dbReference>
<organism evidence="1 2">
    <name type="scientific">Leersia perrieri</name>
    <dbReference type="NCBI Taxonomy" id="77586"/>
    <lineage>
        <taxon>Eukaryota</taxon>
        <taxon>Viridiplantae</taxon>
        <taxon>Streptophyta</taxon>
        <taxon>Embryophyta</taxon>
        <taxon>Tracheophyta</taxon>
        <taxon>Spermatophyta</taxon>
        <taxon>Magnoliopsida</taxon>
        <taxon>Liliopsida</taxon>
        <taxon>Poales</taxon>
        <taxon>Poaceae</taxon>
        <taxon>BOP clade</taxon>
        <taxon>Oryzoideae</taxon>
        <taxon>Oryzeae</taxon>
        <taxon>Oryzinae</taxon>
        <taxon>Leersia</taxon>
    </lineage>
</organism>
<reference evidence="1 2" key="1">
    <citation type="submission" date="2012-08" db="EMBL/GenBank/DDBJ databases">
        <title>Oryza genome evolution.</title>
        <authorList>
            <person name="Wing R.A."/>
        </authorList>
    </citation>
    <scope>NUCLEOTIDE SEQUENCE</scope>
</reference>
<reference evidence="1" key="3">
    <citation type="submission" date="2015-04" db="UniProtKB">
        <authorList>
            <consortium name="EnsemblPlants"/>
        </authorList>
    </citation>
    <scope>IDENTIFICATION</scope>
</reference>
<dbReference type="Gramene" id="LPERR09G11610.1">
    <property type="protein sequence ID" value="LPERR09G11610.1"/>
    <property type="gene ID" value="LPERR09G11610"/>
</dbReference>
<sequence>MRVGPSGGVTEVPATEADGMRFNFVNGIDVYFTESSTNYTRQYEKVQLNSADSPAKHLIGVRLNGDGVEVEELAATNQNVTLSEVVERSEAGSCKSS</sequence>
<evidence type="ECO:0000313" key="2">
    <source>
        <dbReference type="Proteomes" id="UP000032180"/>
    </source>
</evidence>